<proteinExistence type="predicted"/>
<protein>
    <submittedName>
        <fullName evidence="1">DUF3781 domain-containing protein</fullName>
    </submittedName>
</protein>
<dbReference type="AlphaFoldDB" id="A0A3E3DZC7"/>
<evidence type="ECO:0000313" key="1">
    <source>
        <dbReference type="EMBL" id="RGD74661.1"/>
    </source>
</evidence>
<dbReference type="InterPro" id="IPR024229">
    <property type="entry name" value="DUF3781"/>
</dbReference>
<accession>A0A3E3DZC7</accession>
<name>A0A3E3DZC7_9FIRM</name>
<evidence type="ECO:0000313" key="2">
    <source>
        <dbReference type="Proteomes" id="UP000261212"/>
    </source>
</evidence>
<dbReference type="Pfam" id="PF12636">
    <property type="entry name" value="DUF3781"/>
    <property type="match status" value="1"/>
</dbReference>
<sequence length="85" mass="9856">MIIMNEKDVLLNNLDRVHTTEMGIERIKKNLSLKNEDAVEYCIKIIKDKDCIVTKKGKNWYAKLGDCEITVNRNSYTIITAHKKS</sequence>
<reference evidence="1 2" key="1">
    <citation type="submission" date="2018-08" db="EMBL/GenBank/DDBJ databases">
        <title>A genome reference for cultivated species of the human gut microbiota.</title>
        <authorList>
            <person name="Zou Y."/>
            <person name="Xue W."/>
            <person name="Luo G."/>
        </authorList>
    </citation>
    <scope>NUCLEOTIDE SEQUENCE [LARGE SCALE GENOMIC DNA]</scope>
    <source>
        <strain evidence="1 2">AM25-6</strain>
    </source>
</reference>
<dbReference type="Proteomes" id="UP000261212">
    <property type="component" value="Unassembled WGS sequence"/>
</dbReference>
<organism evidence="1 2">
    <name type="scientific">Anaerofustis stercorihominis</name>
    <dbReference type="NCBI Taxonomy" id="214853"/>
    <lineage>
        <taxon>Bacteria</taxon>
        <taxon>Bacillati</taxon>
        <taxon>Bacillota</taxon>
        <taxon>Clostridia</taxon>
        <taxon>Eubacteriales</taxon>
        <taxon>Eubacteriaceae</taxon>
        <taxon>Anaerofustis</taxon>
    </lineage>
</organism>
<dbReference type="EMBL" id="QUSM01000003">
    <property type="protein sequence ID" value="RGD74661.1"/>
    <property type="molecule type" value="Genomic_DNA"/>
</dbReference>
<comment type="caution">
    <text evidence="1">The sequence shown here is derived from an EMBL/GenBank/DDBJ whole genome shotgun (WGS) entry which is preliminary data.</text>
</comment>
<gene>
    <name evidence="1" type="ORF">DW687_07850</name>
</gene>